<name>A0A368H2Q0_ANCCA</name>
<feature type="compositionally biased region" description="Polar residues" evidence="1">
    <location>
        <begin position="660"/>
        <end position="669"/>
    </location>
</feature>
<feature type="compositionally biased region" description="Basic residues" evidence="1">
    <location>
        <begin position="307"/>
        <end position="318"/>
    </location>
</feature>
<evidence type="ECO:0000313" key="2">
    <source>
        <dbReference type="EMBL" id="RCN49565.1"/>
    </source>
</evidence>
<accession>A0A368H2Q0</accession>
<feature type="region of interest" description="Disordered" evidence="1">
    <location>
        <begin position="660"/>
        <end position="681"/>
    </location>
</feature>
<evidence type="ECO:0000256" key="1">
    <source>
        <dbReference type="SAM" id="MobiDB-lite"/>
    </source>
</evidence>
<feature type="region of interest" description="Disordered" evidence="1">
    <location>
        <begin position="302"/>
        <end position="367"/>
    </location>
</feature>
<evidence type="ECO:0000313" key="3">
    <source>
        <dbReference type="Proteomes" id="UP000252519"/>
    </source>
</evidence>
<feature type="compositionally biased region" description="Polar residues" evidence="1">
    <location>
        <begin position="48"/>
        <end position="57"/>
    </location>
</feature>
<dbReference type="Proteomes" id="UP000252519">
    <property type="component" value="Unassembled WGS sequence"/>
</dbReference>
<dbReference type="OrthoDB" id="5877933at2759"/>
<comment type="caution">
    <text evidence="2">The sequence shown here is derived from an EMBL/GenBank/DDBJ whole genome shotgun (WGS) entry which is preliminary data.</text>
</comment>
<feature type="region of interest" description="Disordered" evidence="1">
    <location>
        <begin position="402"/>
        <end position="434"/>
    </location>
</feature>
<feature type="compositionally biased region" description="Basic and acidic residues" evidence="1">
    <location>
        <begin position="159"/>
        <end position="169"/>
    </location>
</feature>
<proteinExistence type="predicted"/>
<feature type="region of interest" description="Disordered" evidence="1">
    <location>
        <begin position="143"/>
        <end position="171"/>
    </location>
</feature>
<gene>
    <name evidence="2" type="ORF">ANCCAN_04337</name>
</gene>
<keyword evidence="3" id="KW-1185">Reference proteome</keyword>
<protein>
    <submittedName>
        <fullName evidence="2">Uncharacterized protein</fullName>
    </submittedName>
</protein>
<reference evidence="2 3" key="1">
    <citation type="submission" date="2014-10" db="EMBL/GenBank/DDBJ databases">
        <title>Draft genome of the hookworm Ancylostoma caninum.</title>
        <authorList>
            <person name="Mitreva M."/>
        </authorList>
    </citation>
    <scope>NUCLEOTIDE SEQUENCE [LARGE SCALE GENOMIC DNA]</scope>
    <source>
        <strain evidence="2 3">Baltimore</strain>
    </source>
</reference>
<feature type="region of interest" description="Disordered" evidence="1">
    <location>
        <begin position="22"/>
        <end position="96"/>
    </location>
</feature>
<feature type="compositionally biased region" description="Polar residues" evidence="1">
    <location>
        <begin position="68"/>
        <end position="77"/>
    </location>
</feature>
<feature type="compositionally biased region" description="Basic and acidic residues" evidence="1">
    <location>
        <begin position="58"/>
        <end position="67"/>
    </location>
</feature>
<dbReference type="AlphaFoldDB" id="A0A368H2Q0"/>
<sequence>MDADVRVLPFTDEEKARLNEKVRNMKFSRPPPKLPGTRVTARVLPNPQKVSRLSGSTDGEKSDRNTSVDDSGISSCGSEKCETPVHQSSLPEMSEQPFEVECEKYVCDGDDWIQDDFPPELQNDLDIDVEDEGLQEDYVRPSTSMNSEVAHPTLGGGTDDVKDDSKDGGLEIEVDPHSALSVDVTSIGPVEKIDAASPVVFSERLQETLTRRRAELTMEISPLPDQPIGKFEEPKYGRLLLSTTFPTTSLQHIMESTMQNLMGYRVLGRPKICQAQGKPAPDPSMINDIEAELNKDHVVSEEPKATVLKRKREKKRNKKLEGEGSSLTLSHSRMNTDEPSVPAKSAKKRKRSWQNPMPSPSGAPPIKMIFRKDADRKISGVRLEIADISGGTADQKTIFKSEPIDEKPLSTPLSSPSKVEIVKSPQSDDANGGLKIRIKLPPQKPVKINGMQAAKPATSASVDKSPVKKNPILEDHRKGVVNSNPDDDDDIVIIHESIRKPPKPPAAPRPWAQLNVVEESFVAKLASLLKMDEVDISRPDWLKDLCGKVEKAVYLLELDISTLKGTRTKCKKRLEQLQFTRHHLKVLQNKRLNPLWDGDYRTKPAELSEELWHHRLCPRILRNGQVKITRRNISDCGDCQLKRSVVGFGDYLNQTDILQTNSAPSSDVSSEVVPKDPKPSSNYALPRGCTEDDLRIALQIEHAALQGTSTERSIATKTVSPDDLRFFRVNALKPLPVKKRTSSARGRASCMFAQRIHLASTRIDIIIKMEWHMKESTDDYQDLAIWMFSHSS</sequence>
<organism evidence="2 3">
    <name type="scientific">Ancylostoma caninum</name>
    <name type="common">Dog hookworm</name>
    <dbReference type="NCBI Taxonomy" id="29170"/>
    <lineage>
        <taxon>Eukaryota</taxon>
        <taxon>Metazoa</taxon>
        <taxon>Ecdysozoa</taxon>
        <taxon>Nematoda</taxon>
        <taxon>Chromadorea</taxon>
        <taxon>Rhabditida</taxon>
        <taxon>Rhabditina</taxon>
        <taxon>Rhabditomorpha</taxon>
        <taxon>Strongyloidea</taxon>
        <taxon>Ancylostomatidae</taxon>
        <taxon>Ancylostomatinae</taxon>
        <taxon>Ancylostoma</taxon>
    </lineage>
</organism>
<dbReference type="EMBL" id="JOJR01000032">
    <property type="protein sequence ID" value="RCN49565.1"/>
    <property type="molecule type" value="Genomic_DNA"/>
</dbReference>